<keyword evidence="3" id="KW-1185">Reference proteome</keyword>
<accession>A0ABR4IWK3</accession>
<evidence type="ECO:0000256" key="1">
    <source>
        <dbReference type="SAM" id="MobiDB-lite"/>
    </source>
</evidence>
<evidence type="ECO:0000313" key="3">
    <source>
        <dbReference type="Proteomes" id="UP001610335"/>
    </source>
</evidence>
<sequence>MHDGDLFTKDGLHDAIGGDPILYKAVMKMTVNIYKDQLMYERPFGSNSAVKVLAVDEKGAEEVPLESQSVGEHLDDEARPPEECPSHDVIRNRFQPGKEAKPATVENHQRQSLLVKDPSTRDLIQQCRLRSL</sequence>
<evidence type="ECO:0000313" key="2">
    <source>
        <dbReference type="EMBL" id="KAL2832141.1"/>
    </source>
</evidence>
<feature type="compositionally biased region" description="Basic and acidic residues" evidence="1">
    <location>
        <begin position="72"/>
        <end position="101"/>
    </location>
</feature>
<proteinExistence type="predicted"/>
<dbReference type="Proteomes" id="UP001610335">
    <property type="component" value="Unassembled WGS sequence"/>
</dbReference>
<dbReference type="EMBL" id="JBFXLS010000007">
    <property type="protein sequence ID" value="KAL2832141.1"/>
    <property type="molecule type" value="Genomic_DNA"/>
</dbReference>
<gene>
    <name evidence="2" type="ORF">BDW59DRAFT_157602</name>
</gene>
<name>A0ABR4IWK3_9EURO</name>
<comment type="caution">
    <text evidence="2">The sequence shown here is derived from an EMBL/GenBank/DDBJ whole genome shotgun (WGS) entry which is preliminary data.</text>
</comment>
<protein>
    <submittedName>
        <fullName evidence="2">Uncharacterized protein</fullName>
    </submittedName>
</protein>
<reference evidence="2 3" key="1">
    <citation type="submission" date="2024-07" db="EMBL/GenBank/DDBJ databases">
        <title>Section-level genome sequencing and comparative genomics of Aspergillus sections Usti and Cavernicolus.</title>
        <authorList>
            <consortium name="Lawrence Berkeley National Laboratory"/>
            <person name="Nybo J.L."/>
            <person name="Vesth T.C."/>
            <person name="Theobald S."/>
            <person name="Frisvad J.C."/>
            <person name="Larsen T.O."/>
            <person name="Kjaerboelling I."/>
            <person name="Rothschild-Mancinelli K."/>
            <person name="Lyhne E.K."/>
            <person name="Kogle M.E."/>
            <person name="Barry K."/>
            <person name="Clum A."/>
            <person name="Na H."/>
            <person name="Ledsgaard L."/>
            <person name="Lin J."/>
            <person name="Lipzen A."/>
            <person name="Kuo A."/>
            <person name="Riley R."/>
            <person name="Mondo S."/>
            <person name="LaButti K."/>
            <person name="Haridas S."/>
            <person name="Pangalinan J."/>
            <person name="Salamov A.A."/>
            <person name="Simmons B.A."/>
            <person name="Magnuson J.K."/>
            <person name="Chen J."/>
            <person name="Drula E."/>
            <person name="Henrissat B."/>
            <person name="Wiebenga A."/>
            <person name="Lubbers R.J."/>
            <person name="Gomes A.C."/>
            <person name="Makela M.R."/>
            <person name="Stajich J."/>
            <person name="Grigoriev I.V."/>
            <person name="Mortensen U.H."/>
            <person name="De vries R.P."/>
            <person name="Baker S.E."/>
            <person name="Andersen M.R."/>
        </authorList>
    </citation>
    <scope>NUCLEOTIDE SEQUENCE [LARGE SCALE GENOMIC DNA]</scope>
    <source>
        <strain evidence="2 3">CBS 600.67</strain>
    </source>
</reference>
<feature type="region of interest" description="Disordered" evidence="1">
    <location>
        <begin position="61"/>
        <end position="117"/>
    </location>
</feature>
<organism evidence="2 3">
    <name type="scientific">Aspergillus cavernicola</name>
    <dbReference type="NCBI Taxonomy" id="176166"/>
    <lineage>
        <taxon>Eukaryota</taxon>
        <taxon>Fungi</taxon>
        <taxon>Dikarya</taxon>
        <taxon>Ascomycota</taxon>
        <taxon>Pezizomycotina</taxon>
        <taxon>Eurotiomycetes</taxon>
        <taxon>Eurotiomycetidae</taxon>
        <taxon>Eurotiales</taxon>
        <taxon>Aspergillaceae</taxon>
        <taxon>Aspergillus</taxon>
        <taxon>Aspergillus subgen. Nidulantes</taxon>
    </lineage>
</organism>